<dbReference type="EMBL" id="KY092479">
    <property type="protein sequence ID" value="APD18510.1"/>
    <property type="molecule type" value="Genomic_DNA"/>
</dbReference>
<accession>A0A1J0MCC6</accession>
<name>A0A1J0MCC6_9CAUD</name>
<keyword evidence="2" id="KW-1185">Reference proteome</keyword>
<reference evidence="1 2" key="1">
    <citation type="submission" date="2016-11" db="EMBL/GenBank/DDBJ databases">
        <authorList>
            <person name="Meyer C.L."/>
            <person name="Nguyen V."/>
            <person name="Scott S.R."/>
            <person name="Nayek S."/>
            <person name="Syed N."/>
            <person name="Wagner P.E."/>
            <person name="Bhuiyan S."/>
            <person name="Layton S.R."/>
            <person name="Donegan-Quick R."/>
            <person name="Kim T."/>
            <person name="Visi D.K."/>
            <person name="Allen M.S."/>
            <person name="Hughes L.E."/>
            <person name="Garlena R.A."/>
            <person name="Russell D.A."/>
            <person name="Pope W.H."/>
            <person name="Jacobs-Sera D."/>
            <person name="Hendrix R.W."/>
            <person name="Hatfull G.F."/>
        </authorList>
    </citation>
    <scope>NUCLEOTIDE SEQUENCE [LARGE SCALE GENOMIC DNA]</scope>
</reference>
<dbReference type="Proteomes" id="UP000222426">
    <property type="component" value="Segment"/>
</dbReference>
<proteinExistence type="predicted"/>
<evidence type="ECO:0000313" key="2">
    <source>
        <dbReference type="Proteomes" id="UP000222426"/>
    </source>
</evidence>
<protein>
    <submittedName>
        <fullName evidence="1">Uncharacterized protein</fullName>
    </submittedName>
</protein>
<evidence type="ECO:0000313" key="1">
    <source>
        <dbReference type="EMBL" id="APD18510.1"/>
    </source>
</evidence>
<sequence length="61" mass="7128">MTGPVIPREQAVRNFRRVLDAARDRRDRDRAAGRLDPEVELILRRLERAQREQPTPRPLAA</sequence>
<gene>
    <name evidence="1" type="ORF">SEA_IDIDSUMTINWONG_35</name>
</gene>
<organism evidence="1 2">
    <name type="scientific">Streptomyces phage Ididsumtinwong</name>
    <dbReference type="NCBI Taxonomy" id="1920308"/>
    <lineage>
        <taxon>Viruses</taxon>
        <taxon>Duplodnaviria</taxon>
        <taxon>Heunggongvirae</taxon>
        <taxon>Uroviricota</taxon>
        <taxon>Caudoviricetes</taxon>
        <taxon>Austintatiousvirus</taxon>
        <taxon>Austintatiousvirus ididsumtinwong</taxon>
    </lineage>
</organism>